<feature type="non-terminal residue" evidence="3">
    <location>
        <position position="1"/>
    </location>
</feature>
<evidence type="ECO:0000313" key="3">
    <source>
        <dbReference type="EMBL" id="CAF4999079.1"/>
    </source>
</evidence>
<sequence>RSNSDDRTTTSVNSMSALQAGINDKPISQLLPKISIGNTSHFLHTNEPIKTADRIHPR</sequence>
<dbReference type="EMBL" id="CAJOBJ010206732">
    <property type="protein sequence ID" value="CAF4999079.1"/>
    <property type="molecule type" value="Genomic_DNA"/>
</dbReference>
<reference evidence="3" key="1">
    <citation type="submission" date="2021-02" db="EMBL/GenBank/DDBJ databases">
        <authorList>
            <person name="Nowell W R."/>
        </authorList>
    </citation>
    <scope>NUCLEOTIDE SEQUENCE</scope>
</reference>
<accession>A0A8S3DAR1</accession>
<feature type="region of interest" description="Disordered" evidence="1">
    <location>
        <begin position="1"/>
        <end position="21"/>
    </location>
</feature>
<comment type="caution">
    <text evidence="3">The sequence shown here is derived from an EMBL/GenBank/DDBJ whole genome shotgun (WGS) entry which is preliminary data.</text>
</comment>
<gene>
    <name evidence="2" type="ORF">BYL167_LOCUS48659</name>
    <name evidence="3" type="ORF">GIL414_LOCUS57136</name>
</gene>
<dbReference type="AlphaFoldDB" id="A0A8S3DAR1"/>
<dbReference type="Proteomes" id="UP000681720">
    <property type="component" value="Unassembled WGS sequence"/>
</dbReference>
<evidence type="ECO:0000313" key="2">
    <source>
        <dbReference type="EMBL" id="CAF4813426.1"/>
    </source>
</evidence>
<dbReference type="EMBL" id="CAJOBH010142849">
    <property type="protein sequence ID" value="CAF4813426.1"/>
    <property type="molecule type" value="Genomic_DNA"/>
</dbReference>
<organism evidence="3 4">
    <name type="scientific">Rotaria magnacalcarata</name>
    <dbReference type="NCBI Taxonomy" id="392030"/>
    <lineage>
        <taxon>Eukaryota</taxon>
        <taxon>Metazoa</taxon>
        <taxon>Spiralia</taxon>
        <taxon>Gnathifera</taxon>
        <taxon>Rotifera</taxon>
        <taxon>Eurotatoria</taxon>
        <taxon>Bdelloidea</taxon>
        <taxon>Philodinida</taxon>
        <taxon>Philodinidae</taxon>
        <taxon>Rotaria</taxon>
    </lineage>
</organism>
<evidence type="ECO:0000313" key="4">
    <source>
        <dbReference type="Proteomes" id="UP000681720"/>
    </source>
</evidence>
<dbReference type="Proteomes" id="UP000681967">
    <property type="component" value="Unassembled WGS sequence"/>
</dbReference>
<protein>
    <submittedName>
        <fullName evidence="3">Uncharacterized protein</fullName>
    </submittedName>
</protein>
<name>A0A8S3DAR1_9BILA</name>
<proteinExistence type="predicted"/>
<evidence type="ECO:0000256" key="1">
    <source>
        <dbReference type="SAM" id="MobiDB-lite"/>
    </source>
</evidence>